<dbReference type="RefSeq" id="WP_045094722.1">
    <property type="nucleotide sequence ID" value="NZ_LN614827.1"/>
</dbReference>
<name>A0A098G0A7_9GAMM</name>
<dbReference type="AlphaFoldDB" id="A0A098G0A7"/>
<keyword evidence="2" id="KW-1185">Reference proteome</keyword>
<dbReference type="KEGG" id="lfa:LFA_0478"/>
<organism evidence="1 2">
    <name type="scientific">Legionella fallonii LLAP-10</name>
    <dbReference type="NCBI Taxonomy" id="1212491"/>
    <lineage>
        <taxon>Bacteria</taxon>
        <taxon>Pseudomonadati</taxon>
        <taxon>Pseudomonadota</taxon>
        <taxon>Gammaproteobacteria</taxon>
        <taxon>Legionellales</taxon>
        <taxon>Legionellaceae</taxon>
        <taxon>Legionella</taxon>
    </lineage>
</organism>
<dbReference type="HOGENOM" id="CLU_2382558_0_0_6"/>
<proteinExistence type="predicted"/>
<dbReference type="OrthoDB" id="5638465at2"/>
<sequence length="94" mass="11048">MTEETQREFIQNNQELIQKFLEESKPHEDEISASIQATIAQFLLNTRIELNKRANGQQWISTEDIVQAQMAVLRRSIVDLEHYYLTLRDGETLQ</sequence>
<evidence type="ECO:0000313" key="1">
    <source>
        <dbReference type="EMBL" id="CEG55937.1"/>
    </source>
</evidence>
<dbReference type="EMBL" id="LN614827">
    <property type="protein sequence ID" value="CEG55937.1"/>
    <property type="molecule type" value="Genomic_DNA"/>
</dbReference>
<accession>A0A098G0A7</accession>
<gene>
    <name evidence="1" type="ORF">LFA_0478</name>
</gene>
<reference evidence="2" key="1">
    <citation type="submission" date="2014-09" db="EMBL/GenBank/DDBJ databases">
        <authorList>
            <person name="Gomez-Valero L."/>
        </authorList>
    </citation>
    <scope>NUCLEOTIDE SEQUENCE [LARGE SCALE GENOMIC DNA]</scope>
    <source>
        <strain evidence="2">ATCC700992</strain>
    </source>
</reference>
<evidence type="ECO:0000313" key="2">
    <source>
        <dbReference type="Proteomes" id="UP000032430"/>
    </source>
</evidence>
<protein>
    <submittedName>
        <fullName evidence="1">Uncharacterized protein</fullName>
    </submittedName>
</protein>
<dbReference type="Proteomes" id="UP000032430">
    <property type="component" value="Chromosome I"/>
</dbReference>